<proteinExistence type="predicted"/>
<dbReference type="AlphaFoldDB" id="A0A0U2LKW7"/>
<sequence length="78" mass="8705">MKNISYIAFVALSICSISSFASSNNIAKQFEKFDRNQNGLLSRAETASDPALWSRFASYDKDKDGHLSLSEFTLYASQ</sequence>
<dbReference type="InterPro" id="IPR011992">
    <property type="entry name" value="EF-hand-dom_pair"/>
</dbReference>
<dbReference type="InterPro" id="IPR018247">
    <property type="entry name" value="EF_Hand_1_Ca_BS"/>
</dbReference>
<evidence type="ECO:0000313" key="4">
    <source>
        <dbReference type="Proteomes" id="UP000065261"/>
    </source>
</evidence>
<evidence type="ECO:0000256" key="1">
    <source>
        <dbReference type="SAM" id="SignalP"/>
    </source>
</evidence>
<dbReference type="Proteomes" id="UP000065261">
    <property type="component" value="Chromosome I"/>
</dbReference>
<dbReference type="GO" id="GO:0005509">
    <property type="term" value="F:calcium ion binding"/>
    <property type="evidence" value="ECO:0007669"/>
    <property type="project" value="InterPro"/>
</dbReference>
<dbReference type="RefSeq" id="WP_058372652.1">
    <property type="nucleotide sequence ID" value="NZ_CP011034.1"/>
</dbReference>
<dbReference type="InterPro" id="IPR002048">
    <property type="entry name" value="EF_hand_dom"/>
</dbReference>
<feature type="domain" description="EF-hand" evidence="2">
    <location>
        <begin position="47"/>
        <end position="78"/>
    </location>
</feature>
<name>A0A0U2LKW7_9GAMM</name>
<dbReference type="OrthoDB" id="6887873at2"/>
<feature type="signal peptide" evidence="1">
    <location>
        <begin position="1"/>
        <end position="21"/>
    </location>
</feature>
<dbReference type="EMBL" id="CP011034">
    <property type="protein sequence ID" value="ALS32022.1"/>
    <property type="molecule type" value="Genomic_DNA"/>
</dbReference>
<dbReference type="Pfam" id="PF13202">
    <property type="entry name" value="EF-hand_5"/>
    <property type="match status" value="2"/>
</dbReference>
<keyword evidence="1" id="KW-0732">Signal</keyword>
<dbReference type="SUPFAM" id="SSF47473">
    <property type="entry name" value="EF-hand"/>
    <property type="match status" value="1"/>
</dbReference>
<dbReference type="Gene3D" id="1.10.238.10">
    <property type="entry name" value="EF-hand"/>
    <property type="match status" value="1"/>
</dbReference>
<accession>A0A0U2LKW7</accession>
<reference evidence="3 4" key="1">
    <citation type="submission" date="2015-03" db="EMBL/GenBank/DDBJ databases">
        <authorList>
            <person name="Murphy D."/>
        </authorList>
    </citation>
    <scope>NUCLEOTIDE SEQUENCE [LARGE SCALE GENOMIC DNA]</scope>
    <source>
        <strain evidence="3 4">KMM 520</strain>
    </source>
</reference>
<evidence type="ECO:0000259" key="2">
    <source>
        <dbReference type="PROSITE" id="PS50222"/>
    </source>
</evidence>
<dbReference type="PATRIC" id="fig|1315283.4.peg.620"/>
<dbReference type="PROSITE" id="PS50222">
    <property type="entry name" value="EF_HAND_2"/>
    <property type="match status" value="1"/>
</dbReference>
<dbReference type="PROSITE" id="PS00018">
    <property type="entry name" value="EF_HAND_1"/>
    <property type="match status" value="1"/>
</dbReference>
<protein>
    <recommendedName>
        <fullName evidence="2">EF-hand domain-containing protein</fullName>
    </recommendedName>
</protein>
<gene>
    <name evidence="3" type="ORF">PTRA_a0696</name>
</gene>
<feature type="chain" id="PRO_5006831083" description="EF-hand domain-containing protein" evidence="1">
    <location>
        <begin position="22"/>
        <end position="78"/>
    </location>
</feature>
<organism evidence="3">
    <name type="scientific">Pseudoalteromonas translucida KMM 520</name>
    <dbReference type="NCBI Taxonomy" id="1315283"/>
    <lineage>
        <taxon>Bacteria</taxon>
        <taxon>Pseudomonadati</taxon>
        <taxon>Pseudomonadota</taxon>
        <taxon>Gammaproteobacteria</taxon>
        <taxon>Alteromonadales</taxon>
        <taxon>Pseudoalteromonadaceae</taxon>
        <taxon>Pseudoalteromonas</taxon>
    </lineage>
</organism>
<dbReference type="KEGG" id="ptn:PTRA_a0696"/>
<evidence type="ECO:0000313" key="3">
    <source>
        <dbReference type="EMBL" id="ALS32022.1"/>
    </source>
</evidence>